<dbReference type="Proteomes" id="UP000679779">
    <property type="component" value="Unassembled WGS sequence"/>
</dbReference>
<evidence type="ECO:0000313" key="1">
    <source>
        <dbReference type="EMBL" id="GIO30968.1"/>
    </source>
</evidence>
<organism evidence="1 2">
    <name type="scientific">Paenibacillus albilobatus</name>
    <dbReference type="NCBI Taxonomy" id="2716884"/>
    <lineage>
        <taxon>Bacteria</taxon>
        <taxon>Bacillati</taxon>
        <taxon>Bacillota</taxon>
        <taxon>Bacilli</taxon>
        <taxon>Bacillales</taxon>
        <taxon>Paenibacillaceae</taxon>
        <taxon>Paenibacillus</taxon>
    </lineage>
</organism>
<dbReference type="EMBL" id="BORQ01000002">
    <property type="protein sequence ID" value="GIO30968.1"/>
    <property type="molecule type" value="Genomic_DNA"/>
</dbReference>
<keyword evidence="2" id="KW-1185">Reference proteome</keyword>
<name>A0A919XGH1_9BACL</name>
<evidence type="ECO:0000313" key="2">
    <source>
        <dbReference type="Proteomes" id="UP000679779"/>
    </source>
</evidence>
<dbReference type="AlphaFoldDB" id="A0A919XGH1"/>
<reference evidence="1" key="1">
    <citation type="submission" date="2021-03" db="EMBL/GenBank/DDBJ databases">
        <title>Antimicrobial resistance genes in bacteria isolated from Japanese honey, and their potential for conferring macrolide and lincosamide resistance in the American foulbrood pathogen Paenibacillus larvae.</title>
        <authorList>
            <person name="Okamoto M."/>
            <person name="Kumagai M."/>
            <person name="Kanamori H."/>
            <person name="Takamatsu D."/>
        </authorList>
    </citation>
    <scope>NUCLEOTIDE SEQUENCE</scope>
    <source>
        <strain evidence="1">J2TS6</strain>
    </source>
</reference>
<comment type="caution">
    <text evidence="1">The sequence shown here is derived from an EMBL/GenBank/DDBJ whole genome shotgun (WGS) entry which is preliminary data.</text>
</comment>
<sequence length="103" mass="12374">MRQMFERQFLSGVFFHISNNRIDPVFIFLVCHYWILSPLQMVTKIIHERSGFGRSDPDDETFFAITNGKKTCHTEDSYFIPYIPVQDVLQVNDFVMFFWTRIR</sequence>
<proteinExistence type="predicted"/>
<accession>A0A919XGH1</accession>
<gene>
    <name evidence="1" type="ORF">J2TS6_21090</name>
</gene>
<protein>
    <submittedName>
        <fullName evidence="1">Uncharacterized protein</fullName>
    </submittedName>
</protein>